<dbReference type="AlphaFoldDB" id="A0A0R1K762"/>
<dbReference type="RefSeq" id="WP_025024369.1">
    <property type="nucleotide sequence ID" value="NZ_AZDZ01000014.1"/>
</dbReference>
<dbReference type="EMBL" id="AZDZ01000014">
    <property type="protein sequence ID" value="KRK79453.1"/>
    <property type="molecule type" value="Genomic_DNA"/>
</dbReference>
<evidence type="ECO:0000313" key="2">
    <source>
        <dbReference type="Proteomes" id="UP000051248"/>
    </source>
</evidence>
<gene>
    <name evidence="1" type="ORF">FD03_GL000582</name>
</gene>
<dbReference type="STRING" id="1423775.FD03_GL000582"/>
<evidence type="ECO:0000313" key="1">
    <source>
        <dbReference type="EMBL" id="KRK79453.1"/>
    </source>
</evidence>
<dbReference type="OrthoDB" id="2889120at2"/>
<evidence type="ECO:0008006" key="3">
    <source>
        <dbReference type="Google" id="ProtNLM"/>
    </source>
</evidence>
<reference evidence="1 2" key="1">
    <citation type="journal article" date="2015" name="Genome Announc.">
        <title>Expanding the biotechnology potential of lactobacilli through comparative genomics of 213 strains and associated genera.</title>
        <authorList>
            <person name="Sun Z."/>
            <person name="Harris H.M."/>
            <person name="McCann A."/>
            <person name="Guo C."/>
            <person name="Argimon S."/>
            <person name="Zhang W."/>
            <person name="Yang X."/>
            <person name="Jeffery I.B."/>
            <person name="Cooney J.C."/>
            <person name="Kagawa T.F."/>
            <person name="Liu W."/>
            <person name="Song Y."/>
            <person name="Salvetti E."/>
            <person name="Wrobel A."/>
            <person name="Rasinkangas P."/>
            <person name="Parkhill J."/>
            <person name="Rea M.C."/>
            <person name="O'Sullivan O."/>
            <person name="Ritari J."/>
            <person name="Douillard F.P."/>
            <person name="Paul Ross R."/>
            <person name="Yang R."/>
            <person name="Briner A.E."/>
            <person name="Felis G.E."/>
            <person name="de Vos W.M."/>
            <person name="Barrangou R."/>
            <person name="Klaenhammer T.R."/>
            <person name="Caufield P.W."/>
            <person name="Cui Y."/>
            <person name="Zhang H."/>
            <person name="O'Toole P.W."/>
        </authorList>
    </citation>
    <scope>NUCLEOTIDE SEQUENCE [LARGE SCALE GENOMIC DNA]</scope>
    <source>
        <strain evidence="1 2">DSM 19682</strain>
    </source>
</reference>
<keyword evidence="2" id="KW-1185">Reference proteome</keyword>
<protein>
    <recommendedName>
        <fullName evidence="3">Phage protein</fullName>
    </recommendedName>
</protein>
<dbReference type="Proteomes" id="UP000051248">
    <property type="component" value="Unassembled WGS sequence"/>
</dbReference>
<organism evidence="1 2">
    <name type="scientific">Companilactobacillus nodensis DSM 19682 = JCM 14932 = NBRC 107160</name>
    <dbReference type="NCBI Taxonomy" id="1423775"/>
    <lineage>
        <taxon>Bacteria</taxon>
        <taxon>Bacillati</taxon>
        <taxon>Bacillota</taxon>
        <taxon>Bacilli</taxon>
        <taxon>Lactobacillales</taxon>
        <taxon>Lactobacillaceae</taxon>
        <taxon>Companilactobacillus</taxon>
    </lineage>
</organism>
<comment type="caution">
    <text evidence="1">The sequence shown here is derived from an EMBL/GenBank/DDBJ whole genome shotgun (WGS) entry which is preliminary data.</text>
</comment>
<dbReference type="eggNOG" id="ENOG5030AB6">
    <property type="taxonomic scope" value="Bacteria"/>
</dbReference>
<dbReference type="PATRIC" id="fig|1423775.4.peg.594"/>
<sequence>MAEYFLDLSKSKQIETEMAKVPERSEEAVNNVLRTVGVKEAIQDIIKFIPVSDRNKKHAKSSNPLKSTMQNLGFKITPKGGATGKNGFGYLVFPNDGLGKNNPIAQKFFETGGDVASNFIFDAVMKALGEAMELK</sequence>
<name>A0A0R1K762_9LACO</name>
<proteinExistence type="predicted"/>
<accession>A0A0R1K762</accession>